<protein>
    <submittedName>
        <fullName evidence="1">Uncharacterized protein</fullName>
    </submittedName>
</protein>
<name>A0A2T0AXM3_9FIRM</name>
<keyword evidence="2" id="KW-1185">Reference proteome</keyword>
<evidence type="ECO:0000313" key="1">
    <source>
        <dbReference type="EMBL" id="PRR75562.1"/>
    </source>
</evidence>
<sequence length="34" mass="3899">MIIKVLPLLEYFHGGVIFFVLSELFNLDTFPDLG</sequence>
<proteinExistence type="predicted"/>
<accession>A0A2T0AXM3</accession>
<dbReference type="AlphaFoldDB" id="A0A2T0AXM3"/>
<comment type="caution">
    <text evidence="1">The sequence shown here is derived from an EMBL/GenBank/DDBJ whole genome shotgun (WGS) entry which is preliminary data.</text>
</comment>
<evidence type="ECO:0000313" key="2">
    <source>
        <dbReference type="Proteomes" id="UP000238415"/>
    </source>
</evidence>
<dbReference type="Proteomes" id="UP000238415">
    <property type="component" value="Unassembled WGS sequence"/>
</dbReference>
<gene>
    <name evidence="1" type="ORF">MOHU_03310</name>
</gene>
<organism evidence="1 2">
    <name type="scientific">Neomoorella humiferrea</name>
    <dbReference type="NCBI Taxonomy" id="676965"/>
    <lineage>
        <taxon>Bacteria</taxon>
        <taxon>Bacillati</taxon>
        <taxon>Bacillota</taxon>
        <taxon>Clostridia</taxon>
        <taxon>Neomoorellales</taxon>
        <taxon>Neomoorellaceae</taxon>
        <taxon>Neomoorella</taxon>
    </lineage>
</organism>
<reference evidence="1 2" key="1">
    <citation type="submission" date="2018-03" db="EMBL/GenBank/DDBJ databases">
        <title>Genome sequence of Moorella humiferrea DSM 23265.</title>
        <authorList>
            <person name="Poehlein A."/>
            <person name="Daniel R."/>
        </authorList>
    </citation>
    <scope>NUCLEOTIDE SEQUENCE [LARGE SCALE GENOMIC DNA]</scope>
    <source>
        <strain evidence="1 2">DSM 23265</strain>
    </source>
</reference>
<dbReference type="EMBL" id="PVXM01000004">
    <property type="protein sequence ID" value="PRR75562.1"/>
    <property type="molecule type" value="Genomic_DNA"/>
</dbReference>